<dbReference type="AlphaFoldDB" id="A0A7J9ARE5"/>
<evidence type="ECO:0000313" key="2">
    <source>
        <dbReference type="Proteomes" id="UP000593574"/>
    </source>
</evidence>
<sequence length="87" mass="10688">IHRLEHFWTILKDNDEVPVVQEIYASLKDEEFRTTEDHMWEIIYVRGKEVRRLIRDQQDVDDSIRPKLDWMQESGQIFQEFARQNNI</sequence>
<comment type="caution">
    <text evidence="1">The sequence shown here is derived from an EMBL/GenBank/DDBJ whole genome shotgun (WGS) entry which is preliminary data.</text>
</comment>
<evidence type="ECO:0000313" key="1">
    <source>
        <dbReference type="EMBL" id="MBA0726540.1"/>
    </source>
</evidence>
<name>A0A7J9ARE5_9ROSI</name>
<protein>
    <submittedName>
        <fullName evidence="1">Uncharacterized protein</fullName>
    </submittedName>
</protein>
<accession>A0A7J9ARE5</accession>
<gene>
    <name evidence="1" type="ORF">Golax_002363</name>
</gene>
<dbReference type="Proteomes" id="UP000593574">
    <property type="component" value="Unassembled WGS sequence"/>
</dbReference>
<proteinExistence type="predicted"/>
<reference evidence="1 2" key="1">
    <citation type="journal article" date="2019" name="Genome Biol. Evol.">
        <title>Insights into the evolution of the New World diploid cottons (Gossypium, subgenus Houzingenia) based on genome sequencing.</title>
        <authorList>
            <person name="Grover C.E."/>
            <person name="Arick M.A. 2nd"/>
            <person name="Thrash A."/>
            <person name="Conover J.L."/>
            <person name="Sanders W.S."/>
            <person name="Peterson D.G."/>
            <person name="Frelichowski J.E."/>
            <person name="Scheffler J.A."/>
            <person name="Scheffler B.E."/>
            <person name="Wendel J.F."/>
        </authorList>
    </citation>
    <scope>NUCLEOTIDE SEQUENCE [LARGE SCALE GENOMIC DNA]</scope>
    <source>
        <strain evidence="1">4</strain>
        <tissue evidence="1">Leaf</tissue>
    </source>
</reference>
<organism evidence="1 2">
    <name type="scientific">Gossypium laxum</name>
    <dbReference type="NCBI Taxonomy" id="34288"/>
    <lineage>
        <taxon>Eukaryota</taxon>
        <taxon>Viridiplantae</taxon>
        <taxon>Streptophyta</taxon>
        <taxon>Embryophyta</taxon>
        <taxon>Tracheophyta</taxon>
        <taxon>Spermatophyta</taxon>
        <taxon>Magnoliopsida</taxon>
        <taxon>eudicotyledons</taxon>
        <taxon>Gunneridae</taxon>
        <taxon>Pentapetalae</taxon>
        <taxon>rosids</taxon>
        <taxon>malvids</taxon>
        <taxon>Malvales</taxon>
        <taxon>Malvaceae</taxon>
        <taxon>Malvoideae</taxon>
        <taxon>Gossypium</taxon>
    </lineage>
</organism>
<feature type="non-terminal residue" evidence="1">
    <location>
        <position position="1"/>
    </location>
</feature>
<keyword evidence="2" id="KW-1185">Reference proteome</keyword>
<dbReference type="EMBL" id="JABEZV010000012">
    <property type="protein sequence ID" value="MBA0726540.1"/>
    <property type="molecule type" value="Genomic_DNA"/>
</dbReference>